<protein>
    <submittedName>
        <fullName evidence="1">Uncharacterized protein</fullName>
    </submittedName>
</protein>
<keyword evidence="2" id="KW-1185">Reference proteome</keyword>
<dbReference type="Proteomes" id="UP001500403">
    <property type="component" value="Unassembled WGS sequence"/>
</dbReference>
<dbReference type="EMBL" id="BAAAUD010000021">
    <property type="protein sequence ID" value="GAA2937849.1"/>
    <property type="molecule type" value="Genomic_DNA"/>
</dbReference>
<evidence type="ECO:0000313" key="1">
    <source>
        <dbReference type="EMBL" id="GAA2937849.1"/>
    </source>
</evidence>
<organism evidence="1 2">
    <name type="scientific">Streptomyces enissocaesilis</name>
    <dbReference type="NCBI Taxonomy" id="332589"/>
    <lineage>
        <taxon>Bacteria</taxon>
        <taxon>Bacillati</taxon>
        <taxon>Actinomycetota</taxon>
        <taxon>Actinomycetes</taxon>
        <taxon>Kitasatosporales</taxon>
        <taxon>Streptomycetaceae</taxon>
        <taxon>Streptomyces</taxon>
        <taxon>Streptomyces rochei group</taxon>
    </lineage>
</organism>
<name>A0ABN3X7I9_9ACTN</name>
<gene>
    <name evidence="1" type="ORF">GCM10010446_23990</name>
</gene>
<evidence type="ECO:0000313" key="2">
    <source>
        <dbReference type="Proteomes" id="UP001500403"/>
    </source>
</evidence>
<reference evidence="1 2" key="1">
    <citation type="journal article" date="2019" name="Int. J. Syst. Evol. Microbiol.">
        <title>The Global Catalogue of Microorganisms (GCM) 10K type strain sequencing project: providing services to taxonomists for standard genome sequencing and annotation.</title>
        <authorList>
            <consortium name="The Broad Institute Genomics Platform"/>
            <consortium name="The Broad Institute Genome Sequencing Center for Infectious Disease"/>
            <person name="Wu L."/>
            <person name="Ma J."/>
        </authorList>
    </citation>
    <scope>NUCLEOTIDE SEQUENCE [LARGE SCALE GENOMIC DNA]</scope>
    <source>
        <strain evidence="1 2">JCM 9088</strain>
    </source>
</reference>
<comment type="caution">
    <text evidence="1">The sequence shown here is derived from an EMBL/GenBank/DDBJ whole genome shotgun (WGS) entry which is preliminary data.</text>
</comment>
<accession>A0ABN3X7I9</accession>
<proteinExistence type="predicted"/>
<sequence>MPAAPPTARGRAAAEAVAACLRAGEGRPAAEPGPGRGHQVRLLAASVRIRGLNRLRSVVSAGVCRAASLTLQDARLDYGAEGARVCVVASEAEVRGGVRLGADTLRDRVFGRVPVALSTRVPLPLPPVVPYVEPTDVQGQDVTFTADEMDAPGVLITAGDACPAP</sequence>